<comment type="caution">
    <text evidence="2">The sequence shown here is derived from an EMBL/GenBank/DDBJ whole genome shotgun (WGS) entry which is preliminary data.</text>
</comment>
<gene>
    <name evidence="2" type="ORF">L0M99_05300</name>
</gene>
<keyword evidence="1" id="KW-1133">Transmembrane helix</keyword>
<dbReference type="RefSeq" id="WP_238128000.1">
    <property type="nucleotide sequence ID" value="NZ_JAGZVZ010000006.1"/>
</dbReference>
<accession>A0AAJ1BC26</accession>
<feature type="transmembrane region" description="Helical" evidence="1">
    <location>
        <begin position="150"/>
        <end position="174"/>
    </location>
</feature>
<protein>
    <submittedName>
        <fullName evidence="2">Uncharacterized protein</fullName>
    </submittedName>
</protein>
<keyword evidence="1" id="KW-0812">Transmembrane</keyword>
<feature type="transmembrane region" description="Helical" evidence="1">
    <location>
        <begin position="346"/>
        <end position="368"/>
    </location>
</feature>
<proteinExistence type="predicted"/>
<keyword evidence="1" id="KW-0472">Membrane</keyword>
<reference evidence="2" key="1">
    <citation type="submission" date="2022-01" db="EMBL/GenBank/DDBJ databases">
        <title>Collection of gut derived symbiotic bacterial strains cultured from healthy donors.</title>
        <authorList>
            <person name="Lin H."/>
            <person name="Kohout C."/>
            <person name="Waligurski E."/>
            <person name="Pamer E.G."/>
        </authorList>
    </citation>
    <scope>NUCLEOTIDE SEQUENCE</scope>
    <source>
        <strain evidence="2">DFI.7.46</strain>
    </source>
</reference>
<feature type="transmembrane region" description="Helical" evidence="1">
    <location>
        <begin position="225"/>
        <end position="258"/>
    </location>
</feature>
<evidence type="ECO:0000256" key="1">
    <source>
        <dbReference type="SAM" id="Phobius"/>
    </source>
</evidence>
<feature type="transmembrane region" description="Helical" evidence="1">
    <location>
        <begin position="106"/>
        <end position="130"/>
    </location>
</feature>
<organism evidence="2 3">
    <name type="scientific">Varibaculum cambriense</name>
    <dbReference type="NCBI Taxonomy" id="184870"/>
    <lineage>
        <taxon>Bacteria</taxon>
        <taxon>Bacillati</taxon>
        <taxon>Actinomycetota</taxon>
        <taxon>Actinomycetes</taxon>
        <taxon>Actinomycetales</taxon>
        <taxon>Actinomycetaceae</taxon>
        <taxon>Varibaculum</taxon>
    </lineage>
</organism>
<feature type="transmembrane region" description="Helical" evidence="1">
    <location>
        <begin position="53"/>
        <end position="78"/>
    </location>
</feature>
<feature type="transmembrane region" description="Helical" evidence="1">
    <location>
        <begin position="279"/>
        <end position="307"/>
    </location>
</feature>
<dbReference type="Proteomes" id="UP001200537">
    <property type="component" value="Unassembled WGS sequence"/>
</dbReference>
<evidence type="ECO:0000313" key="2">
    <source>
        <dbReference type="EMBL" id="MCG4617906.1"/>
    </source>
</evidence>
<name>A0AAJ1BC26_9ACTO</name>
<evidence type="ECO:0000313" key="3">
    <source>
        <dbReference type="Proteomes" id="UP001200537"/>
    </source>
</evidence>
<sequence>MTAYSICLLLGGIKAAFRLGVFCPSGADSQCAGSVQDLFSLHESDLGNQIADVVTVLYGLMFAAAVILIIFPLTILWWNRLTLDERRLAELLNTLGKLGAPFHTRLAVSAVSTLAYAGLGWLGGVVLYRASAPLLGKLKLLGIPLGGLNLIPPIKAVIIVFLVLAIVPLLKALSLTRKYTGIPRYPRSRSRVRELSGPTIGLIIIGACLVSIPGIALIIPLTPLLLAVVIFLFCLLFAWIFGIFLPANALSLAVWPLSHTRHLSLLLAVRNIRFHPQRYWVSITPVLSLALSYLLTFMFLTIFPYLWKGSSEPIPASSSENAGAWQPLLSDEGEFLSLLQTDIRSGWLITAGLVAALTCLCVAVSTTADNEQSRTQKALLLQLGCPPRTIRRAKWWEIILPYIFGFSQLILGVILFLTSLVANGGLGVSEELQTTLKITAPMAAMLAVSVLVQIGTFMALNRSGSVAQSPMSGRANYKKKSLPK</sequence>
<feature type="transmembrane region" description="Helical" evidence="1">
    <location>
        <begin position="442"/>
        <end position="461"/>
    </location>
</feature>
<feature type="transmembrane region" description="Helical" evidence="1">
    <location>
        <begin position="195"/>
        <end position="219"/>
    </location>
</feature>
<dbReference type="EMBL" id="JAKNHJ010000008">
    <property type="protein sequence ID" value="MCG4617906.1"/>
    <property type="molecule type" value="Genomic_DNA"/>
</dbReference>
<feature type="transmembrane region" description="Helical" evidence="1">
    <location>
        <begin position="398"/>
        <end position="422"/>
    </location>
</feature>
<dbReference type="AlphaFoldDB" id="A0AAJ1BC26"/>